<dbReference type="PROSITE" id="PS00674">
    <property type="entry name" value="AAA"/>
    <property type="match status" value="2"/>
</dbReference>
<evidence type="ECO:0000256" key="9">
    <source>
        <dbReference type="ARBA" id="ARBA00061477"/>
    </source>
</evidence>
<organism evidence="13 14">
    <name type="scientific">Pleurodeles waltl</name>
    <name type="common">Iberian ribbed newt</name>
    <dbReference type="NCBI Taxonomy" id="8319"/>
    <lineage>
        <taxon>Eukaryota</taxon>
        <taxon>Metazoa</taxon>
        <taxon>Chordata</taxon>
        <taxon>Craniata</taxon>
        <taxon>Vertebrata</taxon>
        <taxon>Euteleostomi</taxon>
        <taxon>Amphibia</taxon>
        <taxon>Batrachia</taxon>
        <taxon>Caudata</taxon>
        <taxon>Salamandroidea</taxon>
        <taxon>Salamandridae</taxon>
        <taxon>Pleurodelinae</taxon>
        <taxon>Pleurodeles</taxon>
    </lineage>
</organism>
<proteinExistence type="inferred from homology"/>
<evidence type="ECO:0000256" key="4">
    <source>
        <dbReference type="ARBA" id="ARBA00022741"/>
    </source>
</evidence>
<dbReference type="InterPro" id="IPR050168">
    <property type="entry name" value="AAA_ATPase_domain"/>
</dbReference>
<dbReference type="EMBL" id="JANPWB010000001">
    <property type="protein sequence ID" value="KAJ1216908.1"/>
    <property type="molecule type" value="Genomic_DNA"/>
</dbReference>
<evidence type="ECO:0000256" key="3">
    <source>
        <dbReference type="ARBA" id="ARBA00022737"/>
    </source>
</evidence>
<accession>A0AAV7WWS6</accession>
<keyword evidence="6" id="KW-0067">ATP-binding</keyword>
<dbReference type="InterPro" id="IPR009010">
    <property type="entry name" value="Asp_de-COase-like_dom_sf"/>
</dbReference>
<comment type="catalytic activity">
    <reaction evidence="8">
        <text>ATP + H2O = ADP + phosphate + H(+)</text>
        <dbReference type="Rhea" id="RHEA:13065"/>
        <dbReference type="ChEBI" id="CHEBI:15377"/>
        <dbReference type="ChEBI" id="CHEBI:15378"/>
        <dbReference type="ChEBI" id="CHEBI:30616"/>
        <dbReference type="ChEBI" id="CHEBI:43474"/>
        <dbReference type="ChEBI" id="CHEBI:456216"/>
        <dbReference type="EC" id="3.6.4.6"/>
    </reaction>
</comment>
<dbReference type="GO" id="GO:0005737">
    <property type="term" value="C:cytoplasm"/>
    <property type="evidence" value="ECO:0007669"/>
    <property type="project" value="UniProtKB-SubCell"/>
</dbReference>
<dbReference type="GO" id="GO:0016887">
    <property type="term" value="F:ATP hydrolysis activity"/>
    <property type="evidence" value="ECO:0007669"/>
    <property type="project" value="InterPro"/>
</dbReference>
<dbReference type="CDD" id="cd19511">
    <property type="entry name" value="RecA-like_CDC48_r2-like"/>
    <property type="match status" value="1"/>
</dbReference>
<dbReference type="FunFam" id="1.10.8.60:FF:000069">
    <property type="entry name" value="spermatogenesis-associated protein 5 isoform X1"/>
    <property type="match status" value="1"/>
</dbReference>
<dbReference type="PANTHER" id="PTHR23077:SF27">
    <property type="entry name" value="ATPASE FAMILY GENE 2 PROTEIN HOMOLOG A"/>
    <property type="match status" value="1"/>
</dbReference>
<feature type="domain" description="AAA+ ATPase" evidence="11">
    <location>
        <begin position="365"/>
        <end position="504"/>
    </location>
</feature>
<keyword evidence="4" id="KW-0547">Nucleotide-binding</keyword>
<evidence type="ECO:0000259" key="12">
    <source>
        <dbReference type="SMART" id="SM01073"/>
    </source>
</evidence>
<evidence type="ECO:0000256" key="1">
    <source>
        <dbReference type="ARBA" id="ARBA00004496"/>
    </source>
</evidence>
<dbReference type="InterPro" id="IPR003960">
    <property type="entry name" value="ATPase_AAA_CS"/>
</dbReference>
<feature type="domain" description="AAA+ ATPase" evidence="11">
    <location>
        <begin position="639"/>
        <end position="777"/>
    </location>
</feature>
<dbReference type="InterPro" id="IPR003338">
    <property type="entry name" value="CDC4_N-term_subdom"/>
</dbReference>
<dbReference type="AlphaFoldDB" id="A0AAV7WWS6"/>
<reference evidence="13" key="1">
    <citation type="journal article" date="2022" name="bioRxiv">
        <title>Sequencing and chromosome-scale assembly of the giantPleurodeles waltlgenome.</title>
        <authorList>
            <person name="Brown T."/>
            <person name="Elewa A."/>
            <person name="Iarovenko S."/>
            <person name="Subramanian E."/>
            <person name="Araus A.J."/>
            <person name="Petzold A."/>
            <person name="Susuki M."/>
            <person name="Suzuki K.-i.T."/>
            <person name="Hayashi T."/>
            <person name="Toyoda A."/>
            <person name="Oliveira C."/>
            <person name="Osipova E."/>
            <person name="Leigh N.D."/>
            <person name="Simon A."/>
            <person name="Yun M.H."/>
        </authorList>
    </citation>
    <scope>NUCLEOTIDE SEQUENCE</scope>
    <source>
        <strain evidence="13">20211129_DDA</strain>
        <tissue evidence="13">Liver</tissue>
    </source>
</reference>
<dbReference type="Gene3D" id="2.40.40.20">
    <property type="match status" value="1"/>
</dbReference>
<dbReference type="Proteomes" id="UP001066276">
    <property type="component" value="Chromosome 1_1"/>
</dbReference>
<dbReference type="InterPro" id="IPR003959">
    <property type="entry name" value="ATPase_AAA_core"/>
</dbReference>
<keyword evidence="5" id="KW-0378">Hydrolase</keyword>
<dbReference type="SUPFAM" id="SSF52540">
    <property type="entry name" value="P-loop containing nucleoside triphosphate hydrolases"/>
    <property type="match status" value="2"/>
</dbReference>
<evidence type="ECO:0000259" key="11">
    <source>
        <dbReference type="SMART" id="SM00382"/>
    </source>
</evidence>
<dbReference type="Gene3D" id="1.10.8.60">
    <property type="match status" value="2"/>
</dbReference>
<feature type="region of interest" description="Disordered" evidence="10">
    <location>
        <begin position="246"/>
        <end position="278"/>
    </location>
</feature>
<dbReference type="SUPFAM" id="SSF50692">
    <property type="entry name" value="ADC-like"/>
    <property type="match status" value="1"/>
</dbReference>
<dbReference type="FunFam" id="1.10.8.60:FF:000068">
    <property type="entry name" value="spermatogenesis-associated protein 5 isoform X1"/>
    <property type="match status" value="1"/>
</dbReference>
<gene>
    <name evidence="13" type="ORF">NDU88_004506</name>
</gene>
<protein>
    <recommendedName>
        <fullName evidence="15">Vesicle-fusing ATPase</fullName>
    </recommendedName>
</protein>
<evidence type="ECO:0000313" key="14">
    <source>
        <dbReference type="Proteomes" id="UP001066276"/>
    </source>
</evidence>
<dbReference type="FunFam" id="3.40.50.300:FF:000012">
    <property type="entry name" value="Transitional endoplasmic reticulum ATPase"/>
    <property type="match status" value="1"/>
</dbReference>
<comment type="similarity">
    <text evidence="9">Belongs to the AAA ATPase family. AFG2 subfamily.</text>
</comment>
<dbReference type="Pfam" id="PF17862">
    <property type="entry name" value="AAA_lid_3"/>
    <property type="match status" value="2"/>
</dbReference>
<sequence length="872" mass="95204">MSSSKKKSKARVAAAGTGTECPPGETGSVILTVCLEREADKVPKSYRSSLAQLGLNSMKSAGICIGRPVLVTSVNGQQEVCTAWPISGFPGGSIGLSEVTLKNLKVKPGVEVLVEPLTGPILQAEAIDVKLRENDGIINREELSAFLLRHMDGKIVLPNNLLNLTYYGRTCNFMLTRVMGTDGAILERPSCDEVSETQEMDQERPDMEMSSIDLSLEMSQLDLDDSQKIGSTSTPCKSMERSFSDFAGATSQEEDSKGETSAVDANHNNDSLQNKESEKEAAIEKLLHPGKTGRKCRTDTFYSISSFTRVRFTGGKSREMEEQEKNCKVTYDMIGGLTSQLEAIRETIEIPLKQPELFKSFGIPPPRGILLYGPPGTGKTLIARAVAHEVGAYVSVINGAEILSKFYGETEARLRQIFADASMRQPSIIFIDELDALCPKREGAQNEVEKRVVASLLTLMDGIGSEGSEGKLIVLGATNRPHALDAALRRPGRFDKEIEIGVPNAQDRLDILQKLLKKVPHLLTETELVQLADSTHGYVGADLTALCKEAGLNALRRALGSRGSPPDSEVAGSVVIALNNFLQAMNDVRPSAMREVAIDVPKVSWSDIGGMEYVKLKLKQAVEWPLKHPEAFIRMGIQPPKGILLYGPPGCSKTMIAKALANESGLNFLAVKGPELMNKYVGESERAVREIFKKARAVAPSILFFDEIDALAVERGSSSSAGNVADRVLAQLLTEMDGIEQLKDVTILAATNRPDMIDKALMRPGRIDRIIYVPLPDEPTRREIFSLQLRSMPVSSDISLDELVMKTDKYSGAEITAVCREAALLALQEDIQAQCIMKRHFDHALTIVTPRIPDSLCQFYATYQKKSGLHAL</sequence>
<keyword evidence="2" id="KW-0963">Cytoplasm</keyword>
<evidence type="ECO:0000256" key="2">
    <source>
        <dbReference type="ARBA" id="ARBA00022490"/>
    </source>
</evidence>
<name>A0AAV7WWS6_PLEWA</name>
<evidence type="ECO:0000256" key="10">
    <source>
        <dbReference type="SAM" id="MobiDB-lite"/>
    </source>
</evidence>
<evidence type="ECO:0000256" key="6">
    <source>
        <dbReference type="ARBA" id="ARBA00022840"/>
    </source>
</evidence>
<keyword evidence="7" id="KW-0143">Chaperone</keyword>
<evidence type="ECO:0000256" key="5">
    <source>
        <dbReference type="ARBA" id="ARBA00022801"/>
    </source>
</evidence>
<dbReference type="CDD" id="cd19503">
    <property type="entry name" value="RecA-like_CDC48_NLV2_r1-like"/>
    <property type="match status" value="1"/>
</dbReference>
<feature type="domain" description="CDC48 N-terminal subdomain" evidence="12">
    <location>
        <begin position="30"/>
        <end position="120"/>
    </location>
</feature>
<dbReference type="GO" id="GO:0005524">
    <property type="term" value="F:ATP binding"/>
    <property type="evidence" value="ECO:0007669"/>
    <property type="project" value="UniProtKB-KW"/>
</dbReference>
<dbReference type="InterPro" id="IPR041569">
    <property type="entry name" value="AAA_lid_3"/>
</dbReference>
<dbReference type="SMART" id="SM01073">
    <property type="entry name" value="CDC48_N"/>
    <property type="match status" value="1"/>
</dbReference>
<evidence type="ECO:0008006" key="15">
    <source>
        <dbReference type="Google" id="ProtNLM"/>
    </source>
</evidence>
<evidence type="ECO:0000256" key="7">
    <source>
        <dbReference type="ARBA" id="ARBA00023186"/>
    </source>
</evidence>
<keyword evidence="14" id="KW-1185">Reference proteome</keyword>
<dbReference type="InterPro" id="IPR003593">
    <property type="entry name" value="AAA+_ATPase"/>
</dbReference>
<keyword evidence="3" id="KW-0677">Repeat</keyword>
<evidence type="ECO:0000256" key="8">
    <source>
        <dbReference type="ARBA" id="ARBA00048883"/>
    </source>
</evidence>
<dbReference type="FunFam" id="3.40.50.300:FF:000567">
    <property type="entry name" value="ATPase, AAA family protein"/>
    <property type="match status" value="1"/>
</dbReference>
<comment type="caution">
    <text evidence="13">The sequence shown here is derived from an EMBL/GenBank/DDBJ whole genome shotgun (WGS) entry which is preliminary data.</text>
</comment>
<evidence type="ECO:0000313" key="13">
    <source>
        <dbReference type="EMBL" id="KAJ1216908.1"/>
    </source>
</evidence>
<dbReference type="Gene3D" id="3.40.50.300">
    <property type="entry name" value="P-loop containing nucleotide triphosphate hydrolases"/>
    <property type="match status" value="2"/>
</dbReference>
<comment type="subcellular location">
    <subcellularLocation>
        <location evidence="1">Cytoplasm</location>
    </subcellularLocation>
</comment>
<dbReference type="InterPro" id="IPR027417">
    <property type="entry name" value="P-loop_NTPase"/>
</dbReference>
<dbReference type="Pfam" id="PF00004">
    <property type="entry name" value="AAA"/>
    <property type="match status" value="2"/>
</dbReference>
<dbReference type="SMART" id="SM00382">
    <property type="entry name" value="AAA"/>
    <property type="match status" value="2"/>
</dbReference>
<dbReference type="PANTHER" id="PTHR23077">
    <property type="entry name" value="AAA-FAMILY ATPASE"/>
    <property type="match status" value="1"/>
</dbReference>